<protein>
    <submittedName>
        <fullName evidence="1">Uncharacterized protein</fullName>
    </submittedName>
</protein>
<name>A0A1C7I408_9FIRM</name>
<dbReference type="OrthoDB" id="1976728at2"/>
<keyword evidence="2" id="KW-1185">Reference proteome</keyword>
<dbReference type="STRING" id="1796616.A4V09_00665"/>
<accession>A0A1C7I408</accession>
<dbReference type="EMBL" id="CP015405">
    <property type="protein sequence ID" value="ANU74417.1"/>
    <property type="molecule type" value="Genomic_DNA"/>
</dbReference>
<gene>
    <name evidence="1" type="ORF">A4V09_00665</name>
</gene>
<proteinExistence type="predicted"/>
<evidence type="ECO:0000313" key="2">
    <source>
        <dbReference type="Proteomes" id="UP000092574"/>
    </source>
</evidence>
<dbReference type="KEGG" id="byl:A4V09_00665"/>
<reference evidence="1" key="1">
    <citation type="submission" date="2017-04" db="EMBL/GenBank/DDBJ databases">
        <title>Complete Genome Sequences of Twelve Strains of a Stable Defined Moderately Diverse Mouse Microbiota 2 (sDMDMm2).</title>
        <authorList>
            <person name="Uchimura Y."/>
            <person name="Wyss M."/>
            <person name="Brugiroux S."/>
            <person name="Limenitakis J.P."/>
            <person name="Stecher B."/>
            <person name="McCoy K.D."/>
            <person name="Macpherson A.J."/>
        </authorList>
    </citation>
    <scope>NUCLEOTIDE SEQUENCE</scope>
    <source>
        <strain evidence="1">YL58</strain>
    </source>
</reference>
<dbReference type="RefSeq" id="WP_065540651.1">
    <property type="nucleotide sequence ID" value="NZ_CP015405.2"/>
</dbReference>
<dbReference type="Proteomes" id="UP000092574">
    <property type="component" value="Chromosome"/>
</dbReference>
<organism evidence="1 2">
    <name type="scientific">Blautia pseudococcoides</name>
    <dbReference type="NCBI Taxonomy" id="1796616"/>
    <lineage>
        <taxon>Bacteria</taxon>
        <taxon>Bacillati</taxon>
        <taxon>Bacillota</taxon>
        <taxon>Clostridia</taxon>
        <taxon>Lachnospirales</taxon>
        <taxon>Lachnospiraceae</taxon>
        <taxon>Blautia</taxon>
    </lineage>
</organism>
<dbReference type="AlphaFoldDB" id="A0A1C7I408"/>
<sequence>MRAISEMYMRSGGTASPRYCDECPNLTSIGKHYDCKLYQEAGGTKHWQPSWVACKFFGLKHLPGQAVPEEPEQEIDGQLSLFD</sequence>
<evidence type="ECO:0000313" key="1">
    <source>
        <dbReference type="EMBL" id="ANU74417.1"/>
    </source>
</evidence>